<comment type="caution">
    <text evidence="14">The sequence shown here is derived from an EMBL/GenBank/DDBJ whole genome shotgun (WGS) entry which is preliminary data.</text>
</comment>
<evidence type="ECO:0000256" key="2">
    <source>
        <dbReference type="ARBA" id="ARBA00002691"/>
    </source>
</evidence>
<keyword evidence="15" id="KW-1185">Reference proteome</keyword>
<dbReference type="InterPro" id="IPR018954">
    <property type="entry name" value="Betagal_dom2"/>
</dbReference>
<evidence type="ECO:0000259" key="13">
    <source>
        <dbReference type="SMART" id="SM01029"/>
    </source>
</evidence>
<dbReference type="PANTHER" id="PTHR23421">
    <property type="entry name" value="BETA-GALACTOSIDASE RELATED"/>
    <property type="match status" value="1"/>
</dbReference>
<dbReference type="SUPFAM" id="SSF51011">
    <property type="entry name" value="Glycosyl hydrolase domain"/>
    <property type="match status" value="1"/>
</dbReference>
<dbReference type="Proteomes" id="UP001610563">
    <property type="component" value="Unassembled WGS sequence"/>
</dbReference>
<feature type="chain" id="PRO_5045123711" description="Beta-galactosidase" evidence="12">
    <location>
        <begin position="19"/>
        <end position="979"/>
    </location>
</feature>
<comment type="function">
    <text evidence="2">Cleaves beta-linked terminal galactosyl residues from gangliosides, glycoproteins, and glycosaminoglycans.</text>
</comment>
<evidence type="ECO:0000256" key="6">
    <source>
        <dbReference type="ARBA" id="ARBA00022801"/>
    </source>
</evidence>
<dbReference type="InterPro" id="IPR037110">
    <property type="entry name" value="Betagal_dom2_sf"/>
</dbReference>
<evidence type="ECO:0000256" key="7">
    <source>
        <dbReference type="ARBA" id="ARBA00023180"/>
    </source>
</evidence>
<dbReference type="SUPFAM" id="SSF117100">
    <property type="entry name" value="Beta-galactosidase LacA, domain 3"/>
    <property type="match status" value="1"/>
</dbReference>
<evidence type="ECO:0000256" key="4">
    <source>
        <dbReference type="ARBA" id="ARBA00012756"/>
    </source>
</evidence>
<protein>
    <recommendedName>
        <fullName evidence="4 9">Beta-galactosidase</fullName>
        <ecNumber evidence="4 9">3.2.1.23</ecNumber>
    </recommendedName>
</protein>
<dbReference type="EMBL" id="JBFTWV010000024">
    <property type="protein sequence ID" value="KAL2796695.1"/>
    <property type="molecule type" value="Genomic_DNA"/>
</dbReference>
<dbReference type="Gene3D" id="2.102.20.10">
    <property type="entry name" value="Beta-galactosidase, domain 2"/>
    <property type="match status" value="1"/>
</dbReference>
<feature type="region of interest" description="Disordered" evidence="11">
    <location>
        <begin position="812"/>
        <end position="849"/>
    </location>
</feature>
<comment type="catalytic activity">
    <reaction evidence="1 9">
        <text>Hydrolysis of terminal non-reducing beta-D-galactose residues in beta-D-galactosides.</text>
        <dbReference type="EC" id="3.2.1.23"/>
    </reaction>
</comment>
<keyword evidence="8 9" id="KW-0326">Glycosidase</keyword>
<proteinExistence type="inferred from homology"/>
<evidence type="ECO:0000256" key="8">
    <source>
        <dbReference type="ARBA" id="ARBA00023295"/>
    </source>
</evidence>
<dbReference type="Pfam" id="PF13364">
    <property type="entry name" value="BetaGal_ABD2"/>
    <property type="match status" value="2"/>
</dbReference>
<evidence type="ECO:0000313" key="14">
    <source>
        <dbReference type="EMBL" id="KAL2796695.1"/>
    </source>
</evidence>
<dbReference type="Gene3D" id="3.20.20.80">
    <property type="entry name" value="Glycosidases"/>
    <property type="match status" value="1"/>
</dbReference>
<evidence type="ECO:0000256" key="5">
    <source>
        <dbReference type="ARBA" id="ARBA00022729"/>
    </source>
</evidence>
<feature type="domain" description="Beta-galactosidase" evidence="13">
    <location>
        <begin position="384"/>
        <end position="562"/>
    </location>
</feature>
<reference evidence="14 15" key="1">
    <citation type="submission" date="2024-07" db="EMBL/GenBank/DDBJ databases">
        <title>Section-level genome sequencing and comparative genomics of Aspergillus sections Usti and Cavernicolus.</title>
        <authorList>
            <consortium name="Lawrence Berkeley National Laboratory"/>
            <person name="Nybo J.L."/>
            <person name="Vesth T.C."/>
            <person name="Theobald S."/>
            <person name="Frisvad J.C."/>
            <person name="Larsen T.O."/>
            <person name="Kjaerboelling I."/>
            <person name="Rothschild-Mancinelli K."/>
            <person name="Lyhne E.K."/>
            <person name="Kogle M.E."/>
            <person name="Barry K."/>
            <person name="Clum A."/>
            <person name="Na H."/>
            <person name="Ledsgaard L."/>
            <person name="Lin J."/>
            <person name="Lipzen A."/>
            <person name="Kuo A."/>
            <person name="Riley R."/>
            <person name="Mondo S."/>
            <person name="Labutti K."/>
            <person name="Haridas S."/>
            <person name="Pangalinan J."/>
            <person name="Salamov A.A."/>
            <person name="Simmons B.A."/>
            <person name="Magnuson J.K."/>
            <person name="Chen J."/>
            <person name="Drula E."/>
            <person name="Henrissat B."/>
            <person name="Wiebenga A."/>
            <person name="Lubbers R.J."/>
            <person name="Gomes A.C."/>
            <person name="Makela M.R."/>
            <person name="Stajich J."/>
            <person name="Grigoriev I.V."/>
            <person name="Mortensen U.H."/>
            <person name="De Vries R.P."/>
            <person name="Baker S.E."/>
            <person name="Andersen M.R."/>
        </authorList>
    </citation>
    <scope>NUCLEOTIDE SEQUENCE [LARGE SCALE GENOMIC DNA]</scope>
    <source>
        <strain evidence="14 15">CBS 209.92</strain>
    </source>
</reference>
<keyword evidence="6 9" id="KW-0378">Hydrolase</keyword>
<evidence type="ECO:0000256" key="12">
    <source>
        <dbReference type="SAM" id="SignalP"/>
    </source>
</evidence>
<feature type="signal peptide" evidence="12">
    <location>
        <begin position="1"/>
        <end position="18"/>
    </location>
</feature>
<dbReference type="SMART" id="SM01029">
    <property type="entry name" value="BetaGal_dom2"/>
    <property type="match status" value="1"/>
</dbReference>
<sequence>MRLGTVLHFIALASAALASFTISPRDPESGPLQDVVTYDADSFSINGERLFIFSGEYAPFRHPSPDTWLDDFQKIKALGFNTVSFYVPWFLVEGKPGDFNAEGVFDIRSVFEAATKAGLYLIARPGPYIHTETSGGGLPGWMQRVKGLLRTSAPDYLAATNNYMSRVCELIAEAQITNGGPVILVQAENEYSEFDGEVTGPDGGYMQYVIDQPRAAGIVVPITSNDAHNNGLNAPGTGAGEVDVYGYDQYPIGVGCWNLDDWVPGQLNDSYWATHLRFSPNTPHLIAEFQAGTASGWNDPGYSYCAQANDEVFARVIFKNLYASAVKSLNLYSVAGGTNWGNLGYPDFYTSYDLGAMIAEDGTITSEKYAETKLQAQFFKVSPAYYSARQVKADTTSFTNNSALRVTQLLDQDSETSLYVIRHDAYESRAVSQYHLELHTSRGNIVVPSLDGSLTLNGPDSKIHVSDYQVGNKKLLYSTAEILTWKKYDDKTVLILYGGPGETHEAAIISKSKLRVIAGPNVLSRSSDGVFVFNWKTSTDRTVLQIGDLQVYLLDRNSAYQYFIPLLPTKSRGEYGSSEGNPEAVIVKAGYLVRSARISGSVLQLTADFNATTEVEVIGAPPRVKKLAINGQAARTTKTKADVGNATWKHHNALPEIQPDYDDSKWTKVDRLETNNTFVTVDTPTVLFAGEYGYHTGYLLYRGHFTAKGDETKLNITTSGGAAFGSSVWLNDTYLGSWHGDVWTRSRAVVYDLPSVEAGKSYVITVLIDNNGYEMNFAVGVDSMKSPRGVTGFLLGNGTNIDWKVTGNFGGEDYQDPVRGPRNEGGSFPERQGWHQPNPPSSDWEDRAPTTGLTGPGLSFFTTNIDLDLPRGWSIPVYVKFNRDTTPPLKYRVQLFVNGWQFGKFNSNLGPQTTFPIPEGILNYRGKNAIALTLWSLEGGNTRVALDGISLVAGTPVRTGKPEVRLVDSPGWTERGNAY</sequence>
<gene>
    <name evidence="14" type="ORF">BJX66DRAFT_349445</name>
</gene>
<dbReference type="InterPro" id="IPR025300">
    <property type="entry name" value="BetaGal_jelly_roll_dom"/>
</dbReference>
<evidence type="ECO:0000256" key="10">
    <source>
        <dbReference type="RuleBase" id="RU003679"/>
    </source>
</evidence>
<evidence type="ECO:0000313" key="15">
    <source>
        <dbReference type="Proteomes" id="UP001610563"/>
    </source>
</evidence>
<dbReference type="Pfam" id="PF10435">
    <property type="entry name" value="BetaGal_dom2"/>
    <property type="match status" value="1"/>
</dbReference>
<dbReference type="InterPro" id="IPR031330">
    <property type="entry name" value="Gly_Hdrlase_35_cat"/>
</dbReference>
<dbReference type="Pfam" id="PF01301">
    <property type="entry name" value="Glyco_hydro_35"/>
    <property type="match status" value="1"/>
</dbReference>
<keyword evidence="7" id="KW-0325">Glycoprotein</keyword>
<dbReference type="InterPro" id="IPR019801">
    <property type="entry name" value="Glyco_hydro_35_CS"/>
</dbReference>
<dbReference type="InterPro" id="IPR001944">
    <property type="entry name" value="Glycoside_Hdrlase_35"/>
</dbReference>
<dbReference type="PRINTS" id="PR00742">
    <property type="entry name" value="GLHYDRLASE35"/>
</dbReference>
<dbReference type="Gene3D" id="2.60.390.10">
    <property type="entry name" value="Beta-galactosidase, domain 3"/>
    <property type="match status" value="1"/>
</dbReference>
<dbReference type="InterPro" id="IPR036833">
    <property type="entry name" value="BetaGal_dom3_sf"/>
</dbReference>
<dbReference type="Gene3D" id="2.60.120.260">
    <property type="entry name" value="Galactose-binding domain-like"/>
    <property type="match status" value="2"/>
</dbReference>
<comment type="similarity">
    <text evidence="3 10">Belongs to the glycosyl hydrolase 35 family.</text>
</comment>
<keyword evidence="5 12" id="KW-0732">Signal</keyword>
<evidence type="ECO:0000256" key="3">
    <source>
        <dbReference type="ARBA" id="ARBA00009809"/>
    </source>
</evidence>
<organism evidence="14 15">
    <name type="scientific">Aspergillus keveii</name>
    <dbReference type="NCBI Taxonomy" id="714993"/>
    <lineage>
        <taxon>Eukaryota</taxon>
        <taxon>Fungi</taxon>
        <taxon>Dikarya</taxon>
        <taxon>Ascomycota</taxon>
        <taxon>Pezizomycotina</taxon>
        <taxon>Eurotiomycetes</taxon>
        <taxon>Eurotiomycetidae</taxon>
        <taxon>Eurotiales</taxon>
        <taxon>Aspergillaceae</taxon>
        <taxon>Aspergillus</taxon>
        <taxon>Aspergillus subgen. Nidulantes</taxon>
    </lineage>
</organism>
<dbReference type="SUPFAM" id="SSF49785">
    <property type="entry name" value="Galactose-binding domain-like"/>
    <property type="match status" value="2"/>
</dbReference>
<evidence type="ECO:0000256" key="1">
    <source>
        <dbReference type="ARBA" id="ARBA00001412"/>
    </source>
</evidence>
<dbReference type="InterPro" id="IPR017853">
    <property type="entry name" value="GH"/>
</dbReference>
<dbReference type="PROSITE" id="PS01182">
    <property type="entry name" value="GLYCOSYL_HYDROL_F35"/>
    <property type="match status" value="1"/>
</dbReference>
<evidence type="ECO:0000256" key="9">
    <source>
        <dbReference type="RuleBase" id="RU000675"/>
    </source>
</evidence>
<dbReference type="Pfam" id="PF13363">
    <property type="entry name" value="BetaGal_dom3"/>
    <property type="match status" value="1"/>
</dbReference>
<dbReference type="SUPFAM" id="SSF51445">
    <property type="entry name" value="(Trans)glycosidases"/>
    <property type="match status" value="1"/>
</dbReference>
<dbReference type="EC" id="3.2.1.23" evidence="4 9"/>
<accession>A0ABR4GDQ7</accession>
<name>A0ABR4GDQ7_9EURO</name>
<evidence type="ECO:0000256" key="11">
    <source>
        <dbReference type="SAM" id="MobiDB-lite"/>
    </source>
</evidence>
<dbReference type="InterPro" id="IPR008979">
    <property type="entry name" value="Galactose-bd-like_sf"/>
</dbReference>
<dbReference type="InterPro" id="IPR025972">
    <property type="entry name" value="BetaGal_dom3"/>
</dbReference>